<sequence>MGKMKYVKLSLLILFFTLPFNANAQTTKGDEMLKTAKEKVNVSQVMEQKIESCFERESRILPPLQTMIEKVKGKKKEEKIEVSIMLRYDSNVTKEAFIRQHDDLFNDSITDINGFGVYSFFTKLTIEQIHKLADFDEISSISTTDDVVSVY</sequence>
<proteinExistence type="predicted"/>
<evidence type="ECO:0008006" key="6">
    <source>
        <dbReference type="Google" id="ProtNLM"/>
    </source>
</evidence>
<feature type="chain" id="PRO_5042901446" description="Inhibitor I9 domain-containing protein" evidence="1">
    <location>
        <begin position="25"/>
        <end position="151"/>
    </location>
</feature>
<evidence type="ECO:0000313" key="2">
    <source>
        <dbReference type="EMBL" id="MCY9605830.1"/>
    </source>
</evidence>
<gene>
    <name evidence="3" type="ORF">FLT43_07605</name>
    <name evidence="2" type="ORF">M5W83_01365</name>
</gene>
<organism evidence="3 4">
    <name type="scientific">Paenibacillus thiaminolyticus</name>
    <name type="common">Bacillus thiaminolyticus</name>
    <dbReference type="NCBI Taxonomy" id="49283"/>
    <lineage>
        <taxon>Bacteria</taxon>
        <taxon>Bacillati</taxon>
        <taxon>Bacillota</taxon>
        <taxon>Bacilli</taxon>
        <taxon>Bacillales</taxon>
        <taxon>Paenibacillaceae</taxon>
        <taxon>Paenibacillus</taxon>
    </lineage>
</organism>
<name>A0AAP9J0I2_PANTH</name>
<evidence type="ECO:0000313" key="5">
    <source>
        <dbReference type="Proteomes" id="UP001209276"/>
    </source>
</evidence>
<dbReference type="Proteomes" id="UP001209276">
    <property type="component" value="Unassembled WGS sequence"/>
</dbReference>
<dbReference type="Proteomes" id="UP000315377">
    <property type="component" value="Chromosome"/>
</dbReference>
<evidence type="ECO:0000256" key="1">
    <source>
        <dbReference type="SAM" id="SignalP"/>
    </source>
</evidence>
<dbReference type="RefSeq" id="WP_087442281.1">
    <property type="nucleotide sequence ID" value="NZ_CABMNB010000025.1"/>
</dbReference>
<evidence type="ECO:0000313" key="3">
    <source>
        <dbReference type="EMBL" id="QDM43389.1"/>
    </source>
</evidence>
<dbReference type="EMBL" id="CP041405">
    <property type="protein sequence ID" value="QDM43389.1"/>
    <property type="molecule type" value="Genomic_DNA"/>
</dbReference>
<keyword evidence="1" id="KW-0732">Signal</keyword>
<evidence type="ECO:0000313" key="4">
    <source>
        <dbReference type="Proteomes" id="UP000315377"/>
    </source>
</evidence>
<dbReference type="EMBL" id="JAMDMM010000004">
    <property type="protein sequence ID" value="MCY9605830.1"/>
    <property type="molecule type" value="Genomic_DNA"/>
</dbReference>
<reference evidence="3 4" key="1">
    <citation type="submission" date="2019-07" db="EMBL/GenBank/DDBJ databases">
        <title>Paenibacillus thiaminolyticus NRRL B-4156.</title>
        <authorList>
            <person name="Hehnly C."/>
            <person name="Zhang L."/>
        </authorList>
    </citation>
    <scope>NUCLEOTIDE SEQUENCE [LARGE SCALE GENOMIC DNA]</scope>
    <source>
        <strain evidence="3 4">NRRL B-4156</strain>
    </source>
</reference>
<feature type="signal peptide" evidence="1">
    <location>
        <begin position="1"/>
        <end position="24"/>
    </location>
</feature>
<accession>A0AAP9J0I2</accession>
<dbReference type="AlphaFoldDB" id="A0AAP9J0I2"/>
<protein>
    <recommendedName>
        <fullName evidence="6">Inhibitor I9 domain-containing protein</fullName>
    </recommendedName>
</protein>
<dbReference type="GeneID" id="76995839"/>
<keyword evidence="5" id="KW-1185">Reference proteome</keyword>
<reference evidence="2 5" key="2">
    <citation type="submission" date="2022-05" db="EMBL/GenBank/DDBJ databases">
        <title>Genome Sequencing of Bee-Associated Microbes.</title>
        <authorList>
            <person name="Dunlap C."/>
        </authorList>
    </citation>
    <scope>NUCLEOTIDE SEQUENCE [LARGE SCALE GENOMIC DNA]</scope>
    <source>
        <strain evidence="2 5">NRRL B-14613</strain>
    </source>
</reference>